<keyword evidence="1" id="KW-0175">Coiled coil</keyword>
<dbReference type="InterPro" id="IPR048367">
    <property type="entry name" value="TNP-like_RNaseH_C"/>
</dbReference>
<evidence type="ECO:0000259" key="3">
    <source>
        <dbReference type="Pfam" id="PF21788"/>
    </source>
</evidence>
<keyword evidence="6" id="KW-1185">Reference proteome</keyword>
<reference evidence="5" key="2">
    <citation type="journal article" date="2023" name="BMC Genomics">
        <title>Pest status, molecular evolution, and epigenetic factors derived from the genome assembly of Frankliniella fusca, a thysanopteran phytovirus vector.</title>
        <authorList>
            <person name="Catto M.A."/>
            <person name="Labadie P.E."/>
            <person name="Jacobson A.L."/>
            <person name="Kennedy G.G."/>
            <person name="Srinivasan R."/>
            <person name="Hunt B.G."/>
        </authorList>
    </citation>
    <scope>NUCLEOTIDE SEQUENCE</scope>
    <source>
        <strain evidence="5">PL_HMW_Pooled</strain>
    </source>
</reference>
<feature type="domain" description="Transposable element P transposase-like RNase H C-terminal" evidence="4">
    <location>
        <begin position="559"/>
        <end position="591"/>
    </location>
</feature>
<proteinExistence type="predicted"/>
<gene>
    <name evidence="5" type="ORF">KUF71_010750</name>
</gene>
<dbReference type="InterPro" id="IPR048365">
    <property type="entry name" value="TNP-like_RNaseH_N"/>
</dbReference>
<dbReference type="EMBL" id="JAHWGI010001040">
    <property type="protein sequence ID" value="KAK3921578.1"/>
    <property type="molecule type" value="Genomic_DNA"/>
</dbReference>
<dbReference type="AlphaFoldDB" id="A0AAE1HI52"/>
<comment type="caution">
    <text evidence="5">The sequence shown here is derived from an EMBL/GenBank/DDBJ whole genome shotgun (WGS) entry which is preliminary data.</text>
</comment>
<organism evidence="5 6">
    <name type="scientific">Frankliniella fusca</name>
    <dbReference type="NCBI Taxonomy" id="407009"/>
    <lineage>
        <taxon>Eukaryota</taxon>
        <taxon>Metazoa</taxon>
        <taxon>Ecdysozoa</taxon>
        <taxon>Arthropoda</taxon>
        <taxon>Hexapoda</taxon>
        <taxon>Insecta</taxon>
        <taxon>Pterygota</taxon>
        <taxon>Neoptera</taxon>
        <taxon>Paraneoptera</taxon>
        <taxon>Thysanoptera</taxon>
        <taxon>Terebrantia</taxon>
        <taxon>Thripoidea</taxon>
        <taxon>Thripidae</taxon>
        <taxon>Frankliniella</taxon>
    </lineage>
</organism>
<feature type="domain" description="Transposable element P transposase-like RNase H" evidence="2">
    <location>
        <begin position="201"/>
        <end position="336"/>
    </location>
</feature>
<dbReference type="PANTHER" id="PTHR47577">
    <property type="entry name" value="THAP DOMAIN-CONTAINING PROTEIN 6"/>
    <property type="match status" value="1"/>
</dbReference>
<dbReference type="Pfam" id="PF21789">
    <property type="entry name" value="TNP-like_RNaseH_C"/>
    <property type="match status" value="1"/>
</dbReference>
<dbReference type="Pfam" id="PF21787">
    <property type="entry name" value="TNP-like_RNaseH_N"/>
    <property type="match status" value="1"/>
</dbReference>
<sequence length="820" mass="93598">MPEVKNKKDIEALLLKLHCMKPCMGVLEQGTRDQEWSEKCTGYASFKSSRCEPCKILARALTKSLHYMKGKTTDSGNSLDKLRKRIKYQGRCILRLKKEVKLLNIKIDKTMKHMSKIKHEKIEEIIQLLPPEQQSLVKACFEASKHHSNKGRRYATDWVYECILMRIKAPSLYEKLRTENKLALPSKRTLNRYMQNLRPCYGFQENVFDMLKTKASHMPEAERHGCLAIDEMSLESRTSFDKNKCEVHGLVNLGGFESEEDKEKRGDHALVIIFQPFRGRWVQAVGAFLSAGAVKGVTLHKLILEAVALLESSGFFVDAVTTDGATWNRTMWDLFGVDMNTCSCEHPVDPHRLLRFASDFPHLVKNIWTRVLNKKELNLPEGKIKLDHWRAVLDQEKNKGIKAEFTLSKDHLEPTNFQKMKFFGERVATSMEYYRAMGDERLKDAEPTIEFIRRMNSVVDAMNGQLPWQGLRADPNSAHHKVLIEFLDYLKTMNDLAILKHDSVGTGKRKKANKPHVSFPDEISTSSYLGLVVTVNTALSLVKYLSQECGYKYLMTRRINQDSLEHFFGHVRVACGANNHPDPLLFINVYRLLMTYSLVKPPRGSNVSGGEMLEALLQMKDLEGEKYEENRKQLEAKIDKYLDQDVEVAELAEMDHQDALAAPIDQNALTVFGGYISRKMRKMQPAKGCLSCSLEVCAPECAPFQDRETLLQMKSHGGLLRPSNKMYNLLAKLEESVLRVAAKSSLHATFLFAILDDLLGAQDDIVDLVGCPEHQRGLTTAIITHYLNCRMHFVCAEADRAVLESHRRKRDMAKRARLNF</sequence>
<evidence type="ECO:0000313" key="5">
    <source>
        <dbReference type="EMBL" id="KAK3921578.1"/>
    </source>
</evidence>
<accession>A0AAE1HI52</accession>
<name>A0AAE1HI52_9NEOP</name>
<dbReference type="Pfam" id="PF21788">
    <property type="entry name" value="TNP-like_GBD"/>
    <property type="match status" value="1"/>
</dbReference>
<feature type="domain" description="Transposable element P transposase-like GTP-binding insertion" evidence="3">
    <location>
        <begin position="362"/>
        <end position="466"/>
    </location>
</feature>
<dbReference type="Proteomes" id="UP001219518">
    <property type="component" value="Unassembled WGS sequence"/>
</dbReference>
<evidence type="ECO:0000256" key="1">
    <source>
        <dbReference type="SAM" id="Coils"/>
    </source>
</evidence>
<feature type="coiled-coil region" evidence="1">
    <location>
        <begin position="617"/>
        <end position="644"/>
    </location>
</feature>
<reference evidence="5" key="1">
    <citation type="submission" date="2021-07" db="EMBL/GenBank/DDBJ databases">
        <authorList>
            <person name="Catto M.A."/>
            <person name="Jacobson A."/>
            <person name="Kennedy G."/>
            <person name="Labadie P."/>
            <person name="Hunt B.G."/>
            <person name="Srinivasan R."/>
        </authorList>
    </citation>
    <scope>NUCLEOTIDE SEQUENCE</scope>
    <source>
        <strain evidence="5">PL_HMW_Pooled</strain>
        <tissue evidence="5">Head</tissue>
    </source>
</reference>
<evidence type="ECO:0000259" key="4">
    <source>
        <dbReference type="Pfam" id="PF21789"/>
    </source>
</evidence>
<dbReference type="InterPro" id="IPR048366">
    <property type="entry name" value="TNP-like_GBD"/>
</dbReference>
<protein>
    <submittedName>
        <fullName evidence="5">Transposable element P transposase</fullName>
    </submittedName>
</protein>
<dbReference type="PANTHER" id="PTHR47577:SF2">
    <property type="entry name" value="THAP DOMAIN CONTAINING 9"/>
    <property type="match status" value="1"/>
</dbReference>
<evidence type="ECO:0000259" key="2">
    <source>
        <dbReference type="Pfam" id="PF21787"/>
    </source>
</evidence>
<evidence type="ECO:0000313" key="6">
    <source>
        <dbReference type="Proteomes" id="UP001219518"/>
    </source>
</evidence>